<reference evidence="3" key="1">
    <citation type="journal article" date="2018" name="Gigascience">
        <title>Genome assembly of the Pink Ipe (Handroanthus impetiginosus, Bignoniaceae), a highly valued, ecologically keystone Neotropical timber forest tree.</title>
        <authorList>
            <person name="Silva-Junior O.B."/>
            <person name="Grattapaglia D."/>
            <person name="Novaes E."/>
            <person name="Collevatti R.G."/>
        </authorList>
    </citation>
    <scope>NUCLEOTIDE SEQUENCE [LARGE SCALE GENOMIC DNA]</scope>
    <source>
        <strain evidence="3">cv. UFG-1</strain>
    </source>
</reference>
<sequence>MHLFARERDKRENGIRNKQATLLLLLSFAWRENYEEVETTNKYKGQSTFVESSLPKSQEVQFMSSIIDELESRLAVGQFVKSVEDAYFLYCDYAHAKGFSVRKGDQCYFPCNNELQAKEFECLCGGAKDKRRSHNRISVYQKPTIKTKCKARLRIG</sequence>
<dbReference type="InterPro" id="IPR004330">
    <property type="entry name" value="FAR1_DNA_bnd_dom"/>
</dbReference>
<dbReference type="Proteomes" id="UP000231279">
    <property type="component" value="Unassembled WGS sequence"/>
</dbReference>
<accession>A0A2G9H592</accession>
<keyword evidence="3" id="KW-1185">Reference proteome</keyword>
<organism evidence="2 3">
    <name type="scientific">Handroanthus impetiginosus</name>
    <dbReference type="NCBI Taxonomy" id="429701"/>
    <lineage>
        <taxon>Eukaryota</taxon>
        <taxon>Viridiplantae</taxon>
        <taxon>Streptophyta</taxon>
        <taxon>Embryophyta</taxon>
        <taxon>Tracheophyta</taxon>
        <taxon>Spermatophyta</taxon>
        <taxon>Magnoliopsida</taxon>
        <taxon>eudicotyledons</taxon>
        <taxon>Gunneridae</taxon>
        <taxon>Pentapetalae</taxon>
        <taxon>asterids</taxon>
        <taxon>lamiids</taxon>
        <taxon>Lamiales</taxon>
        <taxon>Bignoniaceae</taxon>
        <taxon>Crescentiina</taxon>
        <taxon>Tabebuia alliance</taxon>
        <taxon>Handroanthus</taxon>
    </lineage>
</organism>
<dbReference type="Pfam" id="PF03101">
    <property type="entry name" value="FAR1"/>
    <property type="match status" value="1"/>
</dbReference>
<evidence type="ECO:0000259" key="1">
    <source>
        <dbReference type="Pfam" id="PF03101"/>
    </source>
</evidence>
<dbReference type="AlphaFoldDB" id="A0A2G9H592"/>
<dbReference type="PANTHER" id="PTHR46328">
    <property type="entry name" value="FAR-RED IMPAIRED RESPONSIVE (FAR1) FAMILY PROTEIN-RELATED"/>
    <property type="match status" value="1"/>
</dbReference>
<dbReference type="OrthoDB" id="912535at2759"/>
<name>A0A2G9H592_9LAMI</name>
<comment type="caution">
    <text evidence="2">The sequence shown here is derived from an EMBL/GenBank/DDBJ whole genome shotgun (WGS) entry which is preliminary data.</text>
</comment>
<protein>
    <recommendedName>
        <fullName evidence="1">FAR1 domain-containing protein</fullName>
    </recommendedName>
</protein>
<evidence type="ECO:0000313" key="2">
    <source>
        <dbReference type="EMBL" id="PIN12684.1"/>
    </source>
</evidence>
<proteinExistence type="predicted"/>
<gene>
    <name evidence="2" type="ORF">CDL12_14694</name>
</gene>
<feature type="domain" description="FAR1" evidence="1">
    <location>
        <begin position="89"/>
        <end position="155"/>
    </location>
</feature>
<dbReference type="STRING" id="429701.A0A2G9H592"/>
<dbReference type="PANTHER" id="PTHR46328:SF44">
    <property type="entry name" value="FAR1 DOMAIN-CONTAINING PROTEIN"/>
    <property type="match status" value="1"/>
</dbReference>
<evidence type="ECO:0000313" key="3">
    <source>
        <dbReference type="Proteomes" id="UP000231279"/>
    </source>
</evidence>
<dbReference type="EMBL" id="NKXS01002638">
    <property type="protein sequence ID" value="PIN12684.1"/>
    <property type="molecule type" value="Genomic_DNA"/>
</dbReference>